<dbReference type="GO" id="GO:0005634">
    <property type="term" value="C:nucleus"/>
    <property type="evidence" value="ECO:0007669"/>
    <property type="project" value="EnsemblFungi"/>
</dbReference>
<dbReference type="EMBL" id="HE650823">
    <property type="protein sequence ID" value="CCF57417.1"/>
    <property type="molecule type" value="Genomic_DNA"/>
</dbReference>
<dbReference type="GO" id="GO:0070682">
    <property type="term" value="P:proteasome regulatory particle assembly"/>
    <property type="evidence" value="ECO:0007669"/>
    <property type="project" value="EnsemblFungi"/>
</dbReference>
<dbReference type="AlphaFoldDB" id="H2ASR7"/>
<dbReference type="STRING" id="1071382.H2ASR7"/>
<evidence type="ECO:0000256" key="6">
    <source>
        <dbReference type="ARBA" id="ARBA00023186"/>
    </source>
</evidence>
<dbReference type="Gene3D" id="1.25.40.580">
    <property type="match status" value="1"/>
</dbReference>
<dbReference type="GO" id="GO:0005829">
    <property type="term" value="C:cytosol"/>
    <property type="evidence" value="ECO:0007669"/>
    <property type="project" value="EnsemblFungi"/>
</dbReference>
<feature type="domain" description="DNA mismatch repair protein HSM3 C-terminal" evidence="9">
    <location>
        <begin position="286"/>
        <end position="458"/>
    </location>
</feature>
<dbReference type="Pfam" id="PF18794">
    <property type="entry name" value="HSM3_C"/>
    <property type="match status" value="1"/>
</dbReference>
<evidence type="ECO:0000256" key="3">
    <source>
        <dbReference type="ARBA" id="ARBA00019167"/>
    </source>
</evidence>
<name>H2ASR7_KAZAF</name>
<evidence type="ECO:0000259" key="9">
    <source>
        <dbReference type="Pfam" id="PF18794"/>
    </source>
</evidence>
<reference evidence="11 12" key="1">
    <citation type="journal article" date="2011" name="Proc. Natl. Acad. Sci. U.S.A.">
        <title>Evolutionary erosion of yeast sex chromosomes by mating-type switching accidents.</title>
        <authorList>
            <person name="Gordon J.L."/>
            <person name="Armisen D."/>
            <person name="Proux-Wera E."/>
            <person name="Oheigeartaigh S.S."/>
            <person name="Byrne K.P."/>
            <person name="Wolfe K.H."/>
        </authorList>
    </citation>
    <scope>NUCLEOTIDE SEQUENCE [LARGE SCALE GENOMIC DNA]</scope>
    <source>
        <strain evidence="12">ATCC 22294 / BCRC 22015 / CBS 2517 / CECT 1963 / NBRC 1671 / NRRL Y-8276</strain>
    </source>
</reference>
<evidence type="ECO:0000256" key="5">
    <source>
        <dbReference type="ARBA" id="ARBA00022763"/>
    </source>
</evidence>
<evidence type="ECO:0000313" key="12">
    <source>
        <dbReference type="Proteomes" id="UP000005220"/>
    </source>
</evidence>
<evidence type="ECO:0000256" key="1">
    <source>
        <dbReference type="ARBA" id="ARBA00004496"/>
    </source>
</evidence>
<dbReference type="KEGG" id="kaf:KAFR_0C04260"/>
<protein>
    <recommendedName>
        <fullName evidence="3">DNA mismatch repair protein HSM3</fullName>
    </recommendedName>
</protein>
<comment type="subcellular location">
    <subcellularLocation>
        <location evidence="1">Cytoplasm</location>
    </subcellularLocation>
</comment>
<dbReference type="Proteomes" id="UP000005220">
    <property type="component" value="Chromosome 3"/>
</dbReference>
<dbReference type="eggNOG" id="ENOG502QWEK">
    <property type="taxonomic scope" value="Eukaryota"/>
</dbReference>
<dbReference type="RefSeq" id="XP_003956552.1">
    <property type="nucleotide sequence ID" value="XM_003956503.1"/>
</dbReference>
<accession>H2ASR7</accession>
<keyword evidence="7" id="KW-0234">DNA repair</keyword>
<evidence type="ECO:0000313" key="11">
    <source>
        <dbReference type="EMBL" id="CCF57417.1"/>
    </source>
</evidence>
<proteinExistence type="inferred from homology"/>
<organism evidence="11 12">
    <name type="scientific">Kazachstania africana (strain ATCC 22294 / BCRC 22015 / CBS 2517 / CECT 1963 / NBRC 1671 / NRRL Y-8276)</name>
    <name type="common">Yeast</name>
    <name type="synonym">Kluyveromyces africanus</name>
    <dbReference type="NCBI Taxonomy" id="1071382"/>
    <lineage>
        <taxon>Eukaryota</taxon>
        <taxon>Fungi</taxon>
        <taxon>Dikarya</taxon>
        <taxon>Ascomycota</taxon>
        <taxon>Saccharomycotina</taxon>
        <taxon>Saccharomycetes</taxon>
        <taxon>Saccharomycetales</taxon>
        <taxon>Saccharomycetaceae</taxon>
        <taxon>Kazachstania</taxon>
    </lineage>
</organism>
<dbReference type="OrthoDB" id="4074002at2759"/>
<evidence type="ECO:0000256" key="7">
    <source>
        <dbReference type="ARBA" id="ARBA00023204"/>
    </source>
</evidence>
<comment type="function">
    <text evidence="8">Involved in DNA mismatch repair in slow-growing cells. Acts as a chaperone during the assembly of the 26S proteasome, specifically of the base subcomplex of the 19S regulatory complex (RC).</text>
</comment>
<dbReference type="CDD" id="cd12794">
    <property type="entry name" value="Hsm3_like"/>
    <property type="match status" value="1"/>
</dbReference>
<evidence type="ECO:0000256" key="4">
    <source>
        <dbReference type="ARBA" id="ARBA00022490"/>
    </source>
</evidence>
<gene>
    <name evidence="11" type="primary">KAFR0C04260</name>
    <name evidence="11" type="ORF">KAFR_0C04260</name>
</gene>
<feature type="domain" description="DNA mismatch repair protein HSM3 N-terminal" evidence="10">
    <location>
        <begin position="7"/>
        <end position="232"/>
    </location>
</feature>
<dbReference type="HOGENOM" id="CLU_044760_0_0_1"/>
<dbReference type="GeneID" id="13885336"/>
<dbReference type="GO" id="GO:0044183">
    <property type="term" value="F:protein folding chaperone"/>
    <property type="evidence" value="ECO:0007669"/>
    <property type="project" value="EnsemblFungi"/>
</dbReference>
<evidence type="ECO:0000256" key="2">
    <source>
        <dbReference type="ARBA" id="ARBA00006823"/>
    </source>
</evidence>
<evidence type="ECO:0000256" key="8">
    <source>
        <dbReference type="ARBA" id="ARBA00024671"/>
    </source>
</evidence>
<keyword evidence="6" id="KW-0143">Chaperone</keyword>
<dbReference type="Gene3D" id="1.25.10.50">
    <property type="match status" value="1"/>
</dbReference>
<keyword evidence="5" id="KW-0227">DNA damage</keyword>
<evidence type="ECO:0000259" key="10">
    <source>
        <dbReference type="Pfam" id="PF18795"/>
    </source>
</evidence>
<dbReference type="InterPro" id="IPR041335">
    <property type="entry name" value="HSM3_N"/>
</dbReference>
<dbReference type="InParanoid" id="H2ASR7"/>
<comment type="similarity">
    <text evidence="2">Belongs to the proteasome subunit S5B/HSM3 family.</text>
</comment>
<dbReference type="InterPro" id="IPR040752">
    <property type="entry name" value="HSM3_C"/>
</dbReference>
<dbReference type="GO" id="GO:0006298">
    <property type="term" value="P:mismatch repair"/>
    <property type="evidence" value="ECO:0007669"/>
    <property type="project" value="EnsemblFungi"/>
</dbReference>
<dbReference type="Pfam" id="PF18795">
    <property type="entry name" value="HSM3_N"/>
    <property type="match status" value="1"/>
</dbReference>
<keyword evidence="12" id="KW-1185">Reference proteome</keyword>
<dbReference type="FunCoup" id="H2ASR7">
    <property type="interactions" value="148"/>
</dbReference>
<keyword evidence="4" id="KW-0963">Cytoplasm</keyword>
<sequence length="460" mass="53870">MSSIQLLLSDLNASLSIEPLPRDVNDQILKSALNLKTISSLDDQSIMLQVLDKIKSLLYRDNIRTLDYTLLFDLSDIILQLVDSELLNQIISLEDLHKALESSNTNIIILSCKIITKFNTFKTFQTDLLYLYFNTETEDIKLISEVENIFQYHVLTNCGDDLVQDNLSFLSMVKNSNSPVLISRLLEFLTISMENSQFNQIYIFDINYIYKFLNLDIFLFINLLRFYTNILNREAWGQLDLFMPIMEESAKIFSKQDEMFPEIKSFALSYLFKFFAKISYLSDDSYFKTLDDKYFHITSNDYIIDFLSFVNPLYLMKYYHDFIEGYVKIKPSHLSILRNLISNITTFNLIQPMLTTNNILEMPFLEQLVLTEKISQFKYSSIYLVNLLPKLMSDILDTNIIEPECLQFKENIVDNLLNVLSKEELNIWYTPLNDEYLKITHNLPPSSKRNPKTNIASEFM</sequence>